<reference evidence="2" key="1">
    <citation type="submission" date="2022-07" db="EMBL/GenBank/DDBJ databases">
        <title>Phylogenomic reconstructions and comparative analyses of Kickxellomycotina fungi.</title>
        <authorList>
            <person name="Reynolds N.K."/>
            <person name="Stajich J.E."/>
            <person name="Barry K."/>
            <person name="Grigoriev I.V."/>
            <person name="Crous P."/>
            <person name="Smith M.E."/>
        </authorList>
    </citation>
    <scope>NUCLEOTIDE SEQUENCE</scope>
    <source>
        <strain evidence="2">NRRL 1566</strain>
    </source>
</reference>
<evidence type="ECO:0000313" key="2">
    <source>
        <dbReference type="EMBL" id="KAJ2849582.1"/>
    </source>
</evidence>
<accession>A0A9W8IDA4</accession>
<feature type="compositionally biased region" description="Polar residues" evidence="1">
    <location>
        <begin position="20"/>
        <end position="33"/>
    </location>
</feature>
<proteinExistence type="predicted"/>
<dbReference type="EMBL" id="JANBUW010000069">
    <property type="protein sequence ID" value="KAJ2849582.1"/>
    <property type="molecule type" value="Genomic_DNA"/>
</dbReference>
<organism evidence="2 3">
    <name type="scientific">Coemansia brasiliensis</name>
    <dbReference type="NCBI Taxonomy" id="2650707"/>
    <lineage>
        <taxon>Eukaryota</taxon>
        <taxon>Fungi</taxon>
        <taxon>Fungi incertae sedis</taxon>
        <taxon>Zoopagomycota</taxon>
        <taxon>Kickxellomycotina</taxon>
        <taxon>Kickxellomycetes</taxon>
        <taxon>Kickxellales</taxon>
        <taxon>Kickxellaceae</taxon>
        <taxon>Coemansia</taxon>
    </lineage>
</organism>
<evidence type="ECO:0000313" key="3">
    <source>
        <dbReference type="Proteomes" id="UP001139887"/>
    </source>
</evidence>
<dbReference type="OrthoDB" id="5589812at2759"/>
<name>A0A9W8IDA4_9FUNG</name>
<feature type="compositionally biased region" description="Low complexity" evidence="1">
    <location>
        <begin position="1"/>
        <end position="18"/>
    </location>
</feature>
<keyword evidence="3" id="KW-1185">Reference proteome</keyword>
<sequence>MRKPTATPSKKAAAVPTKRAQLTPSAASDTSHAAGTEKALKEIVSNRRILSTTRAKRCFGLIAGSPLELHSMLARSDDKVLPTDTARFTELLIAQVNVDAGSATGLFPCKVHLDTPDEKSVQGSQAAAKLKQLVPEIGLGLYKQEALLAMSVWTLVIKSEQATFYGELMHRLAQELVKQTSAPSAAICSLARLFVTLCLLAADIQRVRVLLCDLLMDAVDSSHTLPVLANVLALWPKALQMPSAQDSSDAAEPEMQQSFELMVRVFQAIAAGIHDLYKEERGVEEADALYTVMVERCGWRRPEDAEFADKLLVEVKSALGSLDHSSRGYPVVMAAFNLLAPYMV</sequence>
<dbReference type="Proteomes" id="UP001139887">
    <property type="component" value="Unassembled WGS sequence"/>
</dbReference>
<feature type="region of interest" description="Disordered" evidence="1">
    <location>
        <begin position="1"/>
        <end position="36"/>
    </location>
</feature>
<comment type="caution">
    <text evidence="2">The sequence shown here is derived from an EMBL/GenBank/DDBJ whole genome shotgun (WGS) entry which is preliminary data.</text>
</comment>
<evidence type="ECO:0000256" key="1">
    <source>
        <dbReference type="SAM" id="MobiDB-lite"/>
    </source>
</evidence>
<dbReference type="AlphaFoldDB" id="A0A9W8IDA4"/>
<gene>
    <name evidence="2" type="ORF">IWW36_002515</name>
</gene>
<protein>
    <submittedName>
        <fullName evidence="2">Uncharacterized protein</fullName>
    </submittedName>
</protein>